<dbReference type="InterPro" id="IPR021705">
    <property type="entry name" value="DUF3288"/>
</dbReference>
<dbReference type="EMBL" id="JAHHHD010000037">
    <property type="protein sequence ID" value="MBW4661461.1"/>
    <property type="molecule type" value="Genomic_DNA"/>
</dbReference>
<reference evidence="2" key="1">
    <citation type="submission" date="2021-05" db="EMBL/GenBank/DDBJ databases">
        <authorList>
            <person name="Pietrasiak N."/>
            <person name="Ward R."/>
            <person name="Stajich J.E."/>
            <person name="Kurbessoian T."/>
        </authorList>
    </citation>
    <scope>NUCLEOTIDE SEQUENCE</scope>
    <source>
        <strain evidence="2">UHER 2000/2452</strain>
    </source>
</reference>
<name>A0A951UP26_9CYAN</name>
<reference evidence="2" key="2">
    <citation type="journal article" date="2022" name="Microbiol. Resour. Announc.">
        <title>Metagenome Sequencing to Explore Phylogenomics of Terrestrial Cyanobacteria.</title>
        <authorList>
            <person name="Ward R.D."/>
            <person name="Stajich J.E."/>
            <person name="Johansen J.R."/>
            <person name="Huntemann M."/>
            <person name="Clum A."/>
            <person name="Foster B."/>
            <person name="Foster B."/>
            <person name="Roux S."/>
            <person name="Palaniappan K."/>
            <person name="Varghese N."/>
            <person name="Mukherjee S."/>
            <person name="Reddy T.B.K."/>
            <person name="Daum C."/>
            <person name="Copeland A."/>
            <person name="Chen I.A."/>
            <person name="Ivanova N.N."/>
            <person name="Kyrpides N.C."/>
            <person name="Shapiro N."/>
            <person name="Eloe-Fadrosh E.A."/>
            <person name="Pietrasiak N."/>
        </authorList>
    </citation>
    <scope>NUCLEOTIDE SEQUENCE</scope>
    <source>
        <strain evidence="2">UHER 2000/2452</strain>
    </source>
</reference>
<protein>
    <submittedName>
        <fullName evidence="2">DUF3288 family protein</fullName>
    </submittedName>
</protein>
<organism evidence="2 3">
    <name type="scientific">Drouetiella hepatica Uher 2000/2452</name>
    <dbReference type="NCBI Taxonomy" id="904376"/>
    <lineage>
        <taxon>Bacteria</taxon>
        <taxon>Bacillati</taxon>
        <taxon>Cyanobacteriota</taxon>
        <taxon>Cyanophyceae</taxon>
        <taxon>Oculatellales</taxon>
        <taxon>Oculatellaceae</taxon>
        <taxon>Drouetiella</taxon>
    </lineage>
</organism>
<dbReference type="Pfam" id="PF11691">
    <property type="entry name" value="DUF3288"/>
    <property type="match status" value="1"/>
</dbReference>
<comment type="caution">
    <text evidence="2">The sequence shown here is derived from an EMBL/GenBank/DDBJ whole genome shotgun (WGS) entry which is preliminary data.</text>
</comment>
<dbReference type="AlphaFoldDB" id="A0A951UP26"/>
<evidence type="ECO:0000313" key="2">
    <source>
        <dbReference type="EMBL" id="MBW4661461.1"/>
    </source>
</evidence>
<feature type="compositionally biased region" description="Basic and acidic residues" evidence="1">
    <location>
        <begin position="13"/>
        <end position="22"/>
    </location>
</feature>
<gene>
    <name evidence="2" type="ORF">KME15_22545</name>
</gene>
<accession>A0A951UP26</accession>
<feature type="compositionally biased region" description="Polar residues" evidence="1">
    <location>
        <begin position="1"/>
        <end position="12"/>
    </location>
</feature>
<proteinExistence type="predicted"/>
<dbReference type="Proteomes" id="UP000757435">
    <property type="component" value="Unassembled WGS sequence"/>
</dbReference>
<evidence type="ECO:0000256" key="1">
    <source>
        <dbReference type="SAM" id="MobiDB-lite"/>
    </source>
</evidence>
<feature type="region of interest" description="Disordered" evidence="1">
    <location>
        <begin position="1"/>
        <end position="22"/>
    </location>
</feature>
<evidence type="ECO:0000313" key="3">
    <source>
        <dbReference type="Proteomes" id="UP000757435"/>
    </source>
</evidence>
<sequence length="101" mass="11897">MAEPTSKNQQPKDQQHPQWESDRQVANTLLAGEPSDYNLAELARLRIRYRGFPGARDIQADMEKVLNRWQLTEEALFAKTRQIHQTSQIYRGRSNQREDWS</sequence>